<organism evidence="1 2">
    <name type="scientific">Lentinula detonsa</name>
    <dbReference type="NCBI Taxonomy" id="2804962"/>
    <lineage>
        <taxon>Eukaryota</taxon>
        <taxon>Fungi</taxon>
        <taxon>Dikarya</taxon>
        <taxon>Basidiomycota</taxon>
        <taxon>Agaricomycotina</taxon>
        <taxon>Agaricomycetes</taxon>
        <taxon>Agaricomycetidae</taxon>
        <taxon>Agaricales</taxon>
        <taxon>Marasmiineae</taxon>
        <taxon>Omphalotaceae</taxon>
        <taxon>Lentinula</taxon>
    </lineage>
</organism>
<evidence type="ECO:0000313" key="1">
    <source>
        <dbReference type="EMBL" id="KAJ3739807.1"/>
    </source>
</evidence>
<dbReference type="EMBL" id="JANVFU010000017">
    <property type="protein sequence ID" value="KAJ3739807.1"/>
    <property type="molecule type" value="Genomic_DNA"/>
</dbReference>
<protein>
    <submittedName>
        <fullName evidence="1">Uncharacterized protein</fullName>
    </submittedName>
</protein>
<name>A0A9W8NSA2_9AGAR</name>
<comment type="caution">
    <text evidence="1">The sequence shown here is derived from an EMBL/GenBank/DDBJ whole genome shotgun (WGS) entry which is preliminary data.</text>
</comment>
<feature type="non-terminal residue" evidence="1">
    <location>
        <position position="1"/>
    </location>
</feature>
<keyword evidence="2" id="KW-1185">Reference proteome</keyword>
<dbReference type="Proteomes" id="UP001142393">
    <property type="component" value="Unassembled WGS sequence"/>
</dbReference>
<gene>
    <name evidence="1" type="ORF">DFH05DRAFT_1512879</name>
</gene>
<dbReference type="AlphaFoldDB" id="A0A9W8NSA2"/>
<accession>A0A9W8NSA2</accession>
<reference evidence="1 2" key="1">
    <citation type="journal article" date="2023" name="Proc. Natl. Acad. Sci. U.S.A.">
        <title>A global phylogenomic analysis of the shiitake genus Lentinula.</title>
        <authorList>
            <person name="Sierra-Patev S."/>
            <person name="Min B."/>
            <person name="Naranjo-Ortiz M."/>
            <person name="Looney B."/>
            <person name="Konkel Z."/>
            <person name="Slot J.C."/>
            <person name="Sakamoto Y."/>
            <person name="Steenwyk J.L."/>
            <person name="Rokas A."/>
            <person name="Carro J."/>
            <person name="Camarero S."/>
            <person name="Ferreira P."/>
            <person name="Molpeceres G."/>
            <person name="Ruiz-Duenas F.J."/>
            <person name="Serrano A."/>
            <person name="Henrissat B."/>
            <person name="Drula E."/>
            <person name="Hughes K.W."/>
            <person name="Mata J.L."/>
            <person name="Ishikawa N.K."/>
            <person name="Vargas-Isla R."/>
            <person name="Ushijima S."/>
            <person name="Smith C.A."/>
            <person name="Donoghue J."/>
            <person name="Ahrendt S."/>
            <person name="Andreopoulos W."/>
            <person name="He G."/>
            <person name="LaButti K."/>
            <person name="Lipzen A."/>
            <person name="Ng V."/>
            <person name="Riley R."/>
            <person name="Sandor L."/>
            <person name="Barry K."/>
            <person name="Martinez A.T."/>
            <person name="Xiao Y."/>
            <person name="Gibbons J.G."/>
            <person name="Terashima K."/>
            <person name="Grigoriev I.V."/>
            <person name="Hibbett D."/>
        </authorList>
    </citation>
    <scope>NUCLEOTIDE SEQUENCE [LARGE SCALE GENOMIC DNA]</scope>
    <source>
        <strain evidence="1 2">TFB7810</strain>
    </source>
</reference>
<proteinExistence type="predicted"/>
<evidence type="ECO:0000313" key="2">
    <source>
        <dbReference type="Proteomes" id="UP001142393"/>
    </source>
</evidence>
<sequence length="197" mass="22381">MQLQVTHYLRKKKRRNLPFGARMSRQLFSFVLLSFSFSLWALLGTTLLDKVAAIPIHKHQPNDLWLLRFENGSLVPLQNIELHKDEQWKLCFGNDCFRAEDKSGGGMVNVWESAPTNIVTYENLGLGTVKIPLSQRNEVLGNLVEPDRELNNNREYIGWMGDHLFALGFLASQTHEKLKSRCRDMENIGGTAGAGIL</sequence>